<dbReference type="Pfam" id="PF01863">
    <property type="entry name" value="YgjP-like"/>
    <property type="match status" value="1"/>
</dbReference>
<proteinExistence type="predicted"/>
<dbReference type="PANTHER" id="PTHR30399">
    <property type="entry name" value="UNCHARACTERIZED PROTEIN YGJP"/>
    <property type="match status" value="1"/>
</dbReference>
<dbReference type="GeneID" id="81474323"/>
<dbReference type="InterPro" id="IPR002725">
    <property type="entry name" value="YgjP-like_metallopeptidase"/>
</dbReference>
<sequence>MLPPTVPLVWRRSKRARRMTLRIDAMQGSVIVTMPDRISRKQGVAFVQQHMDWISTSLASLPEKPVLAHGHDIMIEGNLVPILHEPTARRGTWLDDDGLHVSGDAEHTERRVRDFLLKLAKDRLDTAVKRHSERMQLVPSRLDLRDVRTRWGSCTRQGRIMLSWRLLMTPVEIRDYVIIHELAHLRHFDHSSDFWALVDHFCLNGRPGRLAAERWLRENGTALLRAA</sequence>
<organism evidence="2 3">
    <name type="scientific">Gluconobacter japonicus</name>
    <dbReference type="NCBI Taxonomy" id="376620"/>
    <lineage>
        <taxon>Bacteria</taxon>
        <taxon>Pseudomonadati</taxon>
        <taxon>Pseudomonadota</taxon>
        <taxon>Alphaproteobacteria</taxon>
        <taxon>Acetobacterales</taxon>
        <taxon>Acetobacteraceae</taxon>
        <taxon>Gluconobacter</taxon>
    </lineage>
</organism>
<evidence type="ECO:0000259" key="1">
    <source>
        <dbReference type="Pfam" id="PF01863"/>
    </source>
</evidence>
<evidence type="ECO:0000313" key="3">
    <source>
        <dbReference type="Proteomes" id="UP000661006"/>
    </source>
</evidence>
<reference evidence="2" key="1">
    <citation type="submission" date="2020-04" db="EMBL/GenBank/DDBJ databases">
        <authorList>
            <person name="Sombolestani A."/>
        </authorList>
    </citation>
    <scope>NUCLEOTIDE SEQUENCE</scope>
    <source>
        <strain evidence="2">R71697</strain>
    </source>
</reference>
<dbReference type="CDD" id="cd07344">
    <property type="entry name" value="M48_yhfN_like"/>
    <property type="match status" value="1"/>
</dbReference>
<dbReference type="PANTHER" id="PTHR30399:SF1">
    <property type="entry name" value="UTP PYROPHOSPHATASE"/>
    <property type="match status" value="1"/>
</dbReference>
<dbReference type="EMBL" id="JABCQN010000002">
    <property type="protein sequence ID" value="MBF0870491.1"/>
    <property type="molecule type" value="Genomic_DNA"/>
</dbReference>
<reference evidence="2" key="2">
    <citation type="submission" date="2020-11" db="EMBL/GenBank/DDBJ databases">
        <title>Description of novel Gluconobacter species.</title>
        <authorList>
            <person name="Cleenwerck I."/>
            <person name="Cnockaert M."/>
            <person name="Borremans W."/>
            <person name="Wieme A.D."/>
            <person name="De Vuyst L."/>
            <person name="Vandamme P."/>
        </authorList>
    </citation>
    <scope>NUCLEOTIDE SEQUENCE</scope>
    <source>
        <strain evidence="2">R71697</strain>
    </source>
</reference>
<protein>
    <submittedName>
        <fullName evidence="2">M48 family metallopeptidase</fullName>
    </submittedName>
</protein>
<dbReference type="Gene3D" id="3.30.2010.10">
    <property type="entry name" value="Metalloproteases ('zincins'), catalytic domain"/>
    <property type="match status" value="1"/>
</dbReference>
<dbReference type="InterPro" id="IPR053136">
    <property type="entry name" value="UTP_pyrophosphatase-like"/>
</dbReference>
<evidence type="ECO:0000313" key="2">
    <source>
        <dbReference type="EMBL" id="MBF0870491.1"/>
    </source>
</evidence>
<name>A0A9Q2FLK5_GLUJA</name>
<dbReference type="RefSeq" id="WP_061929509.1">
    <property type="nucleotide sequence ID" value="NZ_JABCQN010000002.1"/>
</dbReference>
<feature type="domain" description="YgjP-like metallopeptidase" evidence="1">
    <location>
        <begin position="18"/>
        <end position="216"/>
    </location>
</feature>
<gene>
    <name evidence="2" type="ORF">HKD32_06420</name>
</gene>
<accession>A0A9Q2FLK5</accession>
<comment type="caution">
    <text evidence="2">The sequence shown here is derived from an EMBL/GenBank/DDBJ whole genome shotgun (WGS) entry which is preliminary data.</text>
</comment>
<dbReference type="AlphaFoldDB" id="A0A9Q2FLK5"/>
<dbReference type="Proteomes" id="UP000661006">
    <property type="component" value="Unassembled WGS sequence"/>
</dbReference>